<protein>
    <recommendedName>
        <fullName evidence="2">Deoxyribonuclease NucA/NucB domain-containing protein</fullName>
    </recommendedName>
</protein>
<dbReference type="InterPro" id="IPR035986">
    <property type="entry name" value="PKD_dom_sf"/>
</dbReference>
<accession>A0A8J3UAB5</accession>
<dbReference type="InterPro" id="IPR029476">
    <property type="entry name" value="DNase_NucA_NucB"/>
</dbReference>
<evidence type="ECO:0000259" key="2">
    <source>
        <dbReference type="Pfam" id="PF14040"/>
    </source>
</evidence>
<reference evidence="3 4" key="1">
    <citation type="submission" date="2021-01" db="EMBL/GenBank/DDBJ databases">
        <title>Whole genome shotgun sequence of Planotetraspora phitsanulokensis NBRC 104273.</title>
        <authorList>
            <person name="Komaki H."/>
            <person name="Tamura T."/>
        </authorList>
    </citation>
    <scope>NUCLEOTIDE SEQUENCE [LARGE SCALE GENOMIC DNA]</scope>
    <source>
        <strain evidence="3 4">NBRC 104273</strain>
    </source>
</reference>
<proteinExistence type="predicted"/>
<comment type="caution">
    <text evidence="3">The sequence shown here is derived from an EMBL/GenBank/DDBJ whole genome shotgun (WGS) entry which is preliminary data.</text>
</comment>
<keyword evidence="1" id="KW-0732">Signal</keyword>
<dbReference type="SUPFAM" id="SSF49299">
    <property type="entry name" value="PKD domain"/>
    <property type="match status" value="1"/>
</dbReference>
<dbReference type="Gene3D" id="2.60.40.10">
    <property type="entry name" value="Immunoglobulins"/>
    <property type="match status" value="2"/>
</dbReference>
<dbReference type="EMBL" id="BOOP01000034">
    <property type="protein sequence ID" value="GII41528.1"/>
    <property type="molecule type" value="Genomic_DNA"/>
</dbReference>
<feature type="signal peptide" evidence="1">
    <location>
        <begin position="1"/>
        <end position="19"/>
    </location>
</feature>
<feature type="chain" id="PRO_5035203161" description="Deoxyribonuclease NucA/NucB domain-containing protein" evidence="1">
    <location>
        <begin position="20"/>
        <end position="834"/>
    </location>
</feature>
<dbReference type="InterPro" id="IPR013783">
    <property type="entry name" value="Ig-like_fold"/>
</dbReference>
<sequence length="834" mass="90765">MILAMTAVLVAGMTQPATAAGPEPAGEPSVKYSAEATFRFGDGSTVSADDMKAKVQRETAALSPEEAQAEARETAIATGQKSYRDSAEFGDGEEQNRVAAAMAEPPDEPDENFVKNCTSLPGARSVVGRIHNRFQYCQRGDLKIDYYEIYTDKPPKKVGTTEAEFTIIGLASNQTRKVRVFFRIEKGSVDYDWGLWDNWFTAPNQSFSAVGDCREAPDYCHGAFSGVDHTLASWDTGVWAKWDIYSHEDRSTFQDKVLYHRWFIKIGSGSEGKFKLLTPVDTPDRMIRCDSATYFQFAPQACVFNEVLPHITYSTGDRDVALVANHIKIAQDTPNDSYPLLVPAGFPPPRDKLIPGRLGSAADPGLHRYDPANTGLAKNHEDHKEAACYRTGVQRDVYFDLWLPRPPQPPGEQCDEYPFASTIEGASNPDWDFSVRAVPQRQNSVAGGRLRAYYTGDRILYTDPTPGAPISDEFWVEITDGGSGGSLPVPVDEPPTVSAGVDVTGDEGAFITLNGYAHDRESTPSLTWTLQPVSGTDPGAACVVADPRAAQTTITCNDDGEFVAILTANDGVNGPVTDRATVTVRNVAPRVAATSQPAQKALAADPAGFGPEPWSVYRVGTDVTVTVPVSDPGENDTHTCVVGWDDGTTEDFAAVDDRCDRSHRYTHAGMYTIKVTVTDDDLGTRTRETMVVVYDPDAGFATGGGHLASPEPVAGKGHFQFNPAYRPHDEGPEPTRGKVSFRVDGTDFDVASETLEWLVVTPDDKVAVKGTTADGRGFVLYGYDPDRLRLVVWDLKTGPYPLRDNVYDNSPSLEYDLDLADPQQITAGAVRIHN</sequence>
<name>A0A8J3UAB5_9ACTN</name>
<evidence type="ECO:0000256" key="1">
    <source>
        <dbReference type="SAM" id="SignalP"/>
    </source>
</evidence>
<organism evidence="3 4">
    <name type="scientific">Planotetraspora phitsanulokensis</name>
    <dbReference type="NCBI Taxonomy" id="575192"/>
    <lineage>
        <taxon>Bacteria</taxon>
        <taxon>Bacillati</taxon>
        <taxon>Actinomycetota</taxon>
        <taxon>Actinomycetes</taxon>
        <taxon>Streptosporangiales</taxon>
        <taxon>Streptosporangiaceae</taxon>
        <taxon>Planotetraspora</taxon>
    </lineage>
</organism>
<dbReference type="AlphaFoldDB" id="A0A8J3UAB5"/>
<dbReference type="CDD" id="cd00146">
    <property type="entry name" value="PKD"/>
    <property type="match status" value="1"/>
</dbReference>
<dbReference type="Proteomes" id="UP000622547">
    <property type="component" value="Unassembled WGS sequence"/>
</dbReference>
<evidence type="ECO:0000313" key="4">
    <source>
        <dbReference type="Proteomes" id="UP000622547"/>
    </source>
</evidence>
<evidence type="ECO:0000313" key="3">
    <source>
        <dbReference type="EMBL" id="GII41528.1"/>
    </source>
</evidence>
<feature type="domain" description="Deoxyribonuclease NucA/NucB" evidence="2">
    <location>
        <begin position="403"/>
        <end position="455"/>
    </location>
</feature>
<dbReference type="GO" id="GO:0005975">
    <property type="term" value="P:carbohydrate metabolic process"/>
    <property type="evidence" value="ECO:0007669"/>
    <property type="project" value="UniProtKB-ARBA"/>
</dbReference>
<gene>
    <name evidence="3" type="ORF">Pph01_65310</name>
</gene>
<keyword evidence="4" id="KW-1185">Reference proteome</keyword>
<dbReference type="Pfam" id="PF14040">
    <property type="entry name" value="DNase_NucA_NucB"/>
    <property type="match status" value="1"/>
</dbReference>